<dbReference type="Proteomes" id="UP001165561">
    <property type="component" value="Unassembled WGS sequence"/>
</dbReference>
<accession>A0ABT5TSR5</accession>
<evidence type="ECO:0000313" key="1">
    <source>
        <dbReference type="EMBL" id="MDD9205101.1"/>
    </source>
</evidence>
<dbReference type="EMBL" id="JARACI010000263">
    <property type="protein sequence ID" value="MDD9205101.1"/>
    <property type="molecule type" value="Genomic_DNA"/>
</dbReference>
<reference evidence="1" key="1">
    <citation type="submission" date="2023-02" db="EMBL/GenBank/DDBJ databases">
        <title>Georgenia sp.10Sc9-8, isolated from a soil sample collected from the Taklamakan desert.</title>
        <authorList>
            <person name="Liu S."/>
        </authorList>
    </citation>
    <scope>NUCLEOTIDE SEQUENCE</scope>
    <source>
        <strain evidence="1">10Sc9-8</strain>
    </source>
</reference>
<dbReference type="GO" id="GO:0008168">
    <property type="term" value="F:methyltransferase activity"/>
    <property type="evidence" value="ECO:0007669"/>
    <property type="project" value="UniProtKB-KW"/>
</dbReference>
<keyword evidence="2" id="KW-1185">Reference proteome</keyword>
<keyword evidence="1" id="KW-0489">Methyltransferase</keyword>
<proteinExistence type="predicted"/>
<gene>
    <name evidence="1" type="ORF">PU560_01310</name>
</gene>
<feature type="non-terminal residue" evidence="1">
    <location>
        <position position="1"/>
    </location>
</feature>
<sequence length="62" mass="6881">PLYAEYHRTMGDHVRDLAAAGLVLEDLVEPEWPADNDAVWGGWGPERGAYLPGTAIFCTRRP</sequence>
<keyword evidence="1" id="KW-0808">Transferase</keyword>
<dbReference type="GO" id="GO:0032259">
    <property type="term" value="P:methylation"/>
    <property type="evidence" value="ECO:0007669"/>
    <property type="project" value="UniProtKB-KW"/>
</dbReference>
<protein>
    <submittedName>
        <fullName evidence="1">SAM-dependent methyltransferase</fullName>
    </submittedName>
</protein>
<comment type="caution">
    <text evidence="1">The sequence shown here is derived from an EMBL/GenBank/DDBJ whole genome shotgun (WGS) entry which is preliminary data.</text>
</comment>
<name>A0ABT5TSR5_9MICO</name>
<organism evidence="1 2">
    <name type="scientific">Georgenia halotolerans</name>
    <dbReference type="NCBI Taxonomy" id="3028317"/>
    <lineage>
        <taxon>Bacteria</taxon>
        <taxon>Bacillati</taxon>
        <taxon>Actinomycetota</taxon>
        <taxon>Actinomycetes</taxon>
        <taxon>Micrococcales</taxon>
        <taxon>Bogoriellaceae</taxon>
        <taxon>Georgenia</taxon>
    </lineage>
</organism>
<evidence type="ECO:0000313" key="2">
    <source>
        <dbReference type="Proteomes" id="UP001165561"/>
    </source>
</evidence>